<dbReference type="EMBL" id="WJXW01000003">
    <property type="protein sequence ID" value="KAF9738248.1"/>
    <property type="molecule type" value="Genomic_DNA"/>
</dbReference>
<evidence type="ECO:0000256" key="1">
    <source>
        <dbReference type="SAM" id="MobiDB-lite"/>
    </source>
</evidence>
<organism evidence="2 3">
    <name type="scientific">Paraphaeosphaeria minitans</name>
    <dbReference type="NCBI Taxonomy" id="565426"/>
    <lineage>
        <taxon>Eukaryota</taxon>
        <taxon>Fungi</taxon>
        <taxon>Dikarya</taxon>
        <taxon>Ascomycota</taxon>
        <taxon>Pezizomycotina</taxon>
        <taxon>Dothideomycetes</taxon>
        <taxon>Pleosporomycetidae</taxon>
        <taxon>Pleosporales</taxon>
        <taxon>Massarineae</taxon>
        <taxon>Didymosphaeriaceae</taxon>
        <taxon>Paraphaeosphaeria</taxon>
    </lineage>
</organism>
<keyword evidence="3" id="KW-1185">Reference proteome</keyword>
<accession>A0A9P6KSX1</accession>
<feature type="region of interest" description="Disordered" evidence="1">
    <location>
        <begin position="117"/>
        <end position="137"/>
    </location>
</feature>
<proteinExistence type="predicted"/>
<dbReference type="Proteomes" id="UP000756921">
    <property type="component" value="Unassembled WGS sequence"/>
</dbReference>
<evidence type="ECO:0000313" key="3">
    <source>
        <dbReference type="Proteomes" id="UP000756921"/>
    </source>
</evidence>
<comment type="caution">
    <text evidence="2">The sequence shown here is derived from an EMBL/GenBank/DDBJ whole genome shotgun (WGS) entry which is preliminary data.</text>
</comment>
<protein>
    <submittedName>
        <fullName evidence="2">Uncharacterized protein</fullName>
    </submittedName>
</protein>
<gene>
    <name evidence="2" type="ORF">PMIN01_03531</name>
</gene>
<dbReference type="AlphaFoldDB" id="A0A9P6KSX1"/>
<sequence>MARKKYPKRKESKISDSNYKLFKKNATTGSLGSGALDRSFLQDPSYYSQEQSLEYMHQLPRIARPQPHLVLHLALGTSHELSFLLIFRQIFERNLPTNQTKPTVAFLRKPLHLGLETPTSYSGRNGIPDQVDRGELG</sequence>
<evidence type="ECO:0000313" key="2">
    <source>
        <dbReference type="EMBL" id="KAF9738248.1"/>
    </source>
</evidence>
<name>A0A9P6KSX1_9PLEO</name>
<reference evidence="2" key="1">
    <citation type="journal article" date="2020" name="Mol. Plant Microbe Interact.">
        <title>Genome Sequence of the Biocontrol Agent Coniothyrium minitans strain Conio (IMI 134523).</title>
        <authorList>
            <person name="Patel D."/>
            <person name="Shittu T.A."/>
            <person name="Baroncelli R."/>
            <person name="Muthumeenakshi S."/>
            <person name="Osborne T.H."/>
            <person name="Janganan T.K."/>
            <person name="Sreenivasaprasad S."/>
        </authorList>
    </citation>
    <scope>NUCLEOTIDE SEQUENCE</scope>
    <source>
        <strain evidence="2">Conio</strain>
    </source>
</reference>